<protein>
    <submittedName>
        <fullName evidence="2">Uncharacterized protein</fullName>
    </submittedName>
</protein>
<dbReference type="EMBL" id="BAABHV010000022">
    <property type="protein sequence ID" value="GAA5061231.1"/>
    <property type="molecule type" value="Genomic_DNA"/>
</dbReference>
<accession>A0ABP9KP50</accession>
<keyword evidence="3" id="KW-1185">Reference proteome</keyword>
<reference evidence="3" key="1">
    <citation type="journal article" date="2019" name="Int. J. Syst. Evol. Microbiol.">
        <title>The Global Catalogue of Microorganisms (GCM) 10K type strain sequencing project: providing services to taxonomists for standard genome sequencing and annotation.</title>
        <authorList>
            <consortium name="The Broad Institute Genomics Platform"/>
            <consortium name="The Broad Institute Genome Sequencing Center for Infectious Disease"/>
            <person name="Wu L."/>
            <person name="Ma J."/>
        </authorList>
    </citation>
    <scope>NUCLEOTIDE SEQUENCE [LARGE SCALE GENOMIC DNA]</scope>
    <source>
        <strain evidence="3">JCM 18014</strain>
    </source>
</reference>
<proteinExistence type="predicted"/>
<name>A0ABP9KP50_9SPHN</name>
<dbReference type="Proteomes" id="UP001500518">
    <property type="component" value="Unassembled WGS sequence"/>
</dbReference>
<feature type="compositionally biased region" description="Basic and acidic residues" evidence="1">
    <location>
        <begin position="1"/>
        <end position="10"/>
    </location>
</feature>
<comment type="caution">
    <text evidence="2">The sequence shown here is derived from an EMBL/GenBank/DDBJ whole genome shotgun (WGS) entry which is preliminary data.</text>
</comment>
<gene>
    <name evidence="2" type="ORF">GCM10023208_30350</name>
</gene>
<sequence length="59" mass="6274">MGGLHRRPEGPKGNLFMTGGAGRRAKRDNTAVKGTGCGSSADLVQDCSRRKPDGYRVQV</sequence>
<organism evidence="2 3">
    <name type="scientific">Erythrobacter westpacificensis</name>
    <dbReference type="NCBI Taxonomy" id="1055231"/>
    <lineage>
        <taxon>Bacteria</taxon>
        <taxon>Pseudomonadati</taxon>
        <taxon>Pseudomonadota</taxon>
        <taxon>Alphaproteobacteria</taxon>
        <taxon>Sphingomonadales</taxon>
        <taxon>Erythrobacteraceae</taxon>
        <taxon>Erythrobacter/Porphyrobacter group</taxon>
        <taxon>Erythrobacter</taxon>
    </lineage>
</organism>
<evidence type="ECO:0000256" key="1">
    <source>
        <dbReference type="SAM" id="MobiDB-lite"/>
    </source>
</evidence>
<evidence type="ECO:0000313" key="3">
    <source>
        <dbReference type="Proteomes" id="UP001500518"/>
    </source>
</evidence>
<feature type="region of interest" description="Disordered" evidence="1">
    <location>
        <begin position="1"/>
        <end position="46"/>
    </location>
</feature>
<evidence type="ECO:0000313" key="2">
    <source>
        <dbReference type="EMBL" id="GAA5061231.1"/>
    </source>
</evidence>